<keyword evidence="3 10" id="KW-0963">Cytoplasm</keyword>
<dbReference type="PROSITE" id="PS51476">
    <property type="entry name" value="PROTEASOME_BETA_2"/>
    <property type="match status" value="1"/>
</dbReference>
<comment type="activity regulation">
    <text evidence="10">Allosterically activated by HslU binding.</text>
</comment>
<dbReference type="GO" id="GO:0046872">
    <property type="term" value="F:metal ion binding"/>
    <property type="evidence" value="ECO:0007669"/>
    <property type="project" value="UniProtKB-KW"/>
</dbReference>
<evidence type="ECO:0000313" key="11">
    <source>
        <dbReference type="EMBL" id="AFM25216.1"/>
    </source>
</evidence>
<dbReference type="Pfam" id="PF00227">
    <property type="entry name" value="Proteasome"/>
    <property type="match status" value="1"/>
</dbReference>
<dbReference type="HAMAP" id="MF_00248">
    <property type="entry name" value="HslV"/>
    <property type="match status" value="1"/>
</dbReference>
<evidence type="ECO:0000256" key="8">
    <source>
        <dbReference type="ARBA" id="ARBA00022801"/>
    </source>
</evidence>
<dbReference type="PANTHER" id="PTHR32194:SF0">
    <property type="entry name" value="ATP-DEPENDENT PROTEASE SUBUNIT HSLV"/>
    <property type="match status" value="1"/>
</dbReference>
<dbReference type="InterPro" id="IPR022281">
    <property type="entry name" value="ATP-dep_Prtase_HsIV_su"/>
</dbReference>
<dbReference type="PATRIC" id="fig|706587.4.peg.2908"/>
<dbReference type="InterPro" id="IPR001353">
    <property type="entry name" value="Proteasome_sua/b"/>
</dbReference>
<evidence type="ECO:0000256" key="4">
    <source>
        <dbReference type="ARBA" id="ARBA00022533"/>
    </source>
</evidence>
<dbReference type="SUPFAM" id="SSF56235">
    <property type="entry name" value="N-terminal nucleophile aminohydrolases (Ntn hydrolases)"/>
    <property type="match status" value="1"/>
</dbReference>
<keyword evidence="7 10" id="KW-0479">Metal-binding</keyword>
<keyword evidence="5 10" id="KW-0645">Protease</keyword>
<evidence type="ECO:0000313" key="12">
    <source>
        <dbReference type="Proteomes" id="UP000006055"/>
    </source>
</evidence>
<dbReference type="RefSeq" id="WP_014810358.1">
    <property type="nucleotide sequence ID" value="NC_018025.1"/>
</dbReference>
<dbReference type="STRING" id="706587.Desti_2536"/>
<comment type="subunit">
    <text evidence="10">A double ring-shaped homohexamer of HslV is capped on each side by a ring-shaped HslU homohexamer. The assembly of the HslU/HslV complex is dependent on binding of ATP.</text>
</comment>
<dbReference type="GO" id="GO:0004298">
    <property type="term" value="F:threonine-type endopeptidase activity"/>
    <property type="evidence" value="ECO:0007669"/>
    <property type="project" value="UniProtKB-KW"/>
</dbReference>
<dbReference type="InterPro" id="IPR023333">
    <property type="entry name" value="Proteasome_suB-type"/>
</dbReference>
<sequence length="180" mass="19423">MKNTKVRSTTILCIRKGTKVVMAGDGQVSFGDTVVKHSAKKVRRLGKGMNILAGFAGSTADALTLLEKFEQMLEKYSNNLTRAAVELAKEWRTDRLLRRLEALLIVADADKTFLLSGNGDVVEPDDGIVAIGSGGNFALAAARALLQNTDLEPKEIAALSMGIAARICVYTNEEIVLEEL</sequence>
<dbReference type="PANTHER" id="PTHR32194">
    <property type="entry name" value="METALLOPROTEASE TLDD"/>
    <property type="match status" value="1"/>
</dbReference>
<feature type="active site" evidence="10">
    <location>
        <position position="9"/>
    </location>
</feature>
<feature type="binding site" evidence="10">
    <location>
        <position position="168"/>
    </location>
    <ligand>
        <name>Na(+)</name>
        <dbReference type="ChEBI" id="CHEBI:29101"/>
    </ligand>
</feature>
<keyword evidence="6 10" id="KW-0888">Threonine protease</keyword>
<evidence type="ECO:0000256" key="3">
    <source>
        <dbReference type="ARBA" id="ARBA00022490"/>
    </source>
</evidence>
<comment type="subcellular location">
    <subcellularLocation>
        <location evidence="1 10">Cytoplasm</location>
    </subcellularLocation>
</comment>
<proteinExistence type="inferred from homology"/>
<evidence type="ECO:0000256" key="1">
    <source>
        <dbReference type="ARBA" id="ARBA00004496"/>
    </source>
</evidence>
<evidence type="ECO:0000256" key="9">
    <source>
        <dbReference type="ARBA" id="ARBA00023053"/>
    </source>
</evidence>
<keyword evidence="4 10" id="KW-0021">Allosteric enzyme</keyword>
<dbReference type="eggNOG" id="COG5405">
    <property type="taxonomic scope" value="Bacteria"/>
</dbReference>
<organism evidence="11 12">
    <name type="scientific">Desulfomonile tiedjei (strain ATCC 49306 / DSM 6799 / DCB-1)</name>
    <dbReference type="NCBI Taxonomy" id="706587"/>
    <lineage>
        <taxon>Bacteria</taxon>
        <taxon>Pseudomonadati</taxon>
        <taxon>Thermodesulfobacteriota</taxon>
        <taxon>Desulfomonilia</taxon>
        <taxon>Desulfomonilales</taxon>
        <taxon>Desulfomonilaceae</taxon>
        <taxon>Desulfomonile</taxon>
    </lineage>
</organism>
<dbReference type="Proteomes" id="UP000006055">
    <property type="component" value="Chromosome"/>
</dbReference>
<dbReference type="GO" id="GO:0009376">
    <property type="term" value="C:HslUV protease complex"/>
    <property type="evidence" value="ECO:0007669"/>
    <property type="project" value="UniProtKB-UniRule"/>
</dbReference>
<dbReference type="NCBIfam" id="TIGR03692">
    <property type="entry name" value="ATP_dep_HslV"/>
    <property type="match status" value="1"/>
</dbReference>
<feature type="binding site" evidence="10">
    <location>
        <position position="171"/>
    </location>
    <ligand>
        <name>Na(+)</name>
        <dbReference type="ChEBI" id="CHEBI:29101"/>
    </ligand>
</feature>
<comment type="catalytic activity">
    <reaction evidence="10">
        <text>ATP-dependent cleavage of peptide bonds with broad specificity.</text>
        <dbReference type="EC" id="3.4.25.2"/>
    </reaction>
</comment>
<feature type="binding site" evidence="10">
    <location>
        <position position="165"/>
    </location>
    <ligand>
        <name>Na(+)</name>
        <dbReference type="ChEBI" id="CHEBI:29101"/>
    </ligand>
</feature>
<keyword evidence="8 10" id="KW-0378">Hydrolase</keyword>
<evidence type="ECO:0000256" key="7">
    <source>
        <dbReference type="ARBA" id="ARBA00022723"/>
    </source>
</evidence>
<dbReference type="InterPro" id="IPR029055">
    <property type="entry name" value="Ntn_hydrolases_N"/>
</dbReference>
<dbReference type="GO" id="GO:0051603">
    <property type="term" value="P:proteolysis involved in protein catabolic process"/>
    <property type="evidence" value="ECO:0007669"/>
    <property type="project" value="InterPro"/>
</dbReference>
<accession>I4C6M5</accession>
<dbReference type="EMBL" id="CP003360">
    <property type="protein sequence ID" value="AFM25216.1"/>
    <property type="molecule type" value="Genomic_DNA"/>
</dbReference>
<evidence type="ECO:0000256" key="5">
    <source>
        <dbReference type="ARBA" id="ARBA00022670"/>
    </source>
</evidence>
<dbReference type="NCBIfam" id="NF003964">
    <property type="entry name" value="PRK05456.1"/>
    <property type="match status" value="1"/>
</dbReference>
<gene>
    <name evidence="10" type="primary">hslV</name>
    <name evidence="11" type="ordered locus">Desti_2536</name>
</gene>
<protein>
    <recommendedName>
        <fullName evidence="10">ATP-dependent protease subunit HslV</fullName>
        <ecNumber evidence="10">3.4.25.2</ecNumber>
    </recommendedName>
</protein>
<dbReference type="PIRSF" id="PIRSF039093">
    <property type="entry name" value="HslV"/>
    <property type="match status" value="1"/>
</dbReference>
<dbReference type="HOGENOM" id="CLU_093872_1_0_7"/>
<name>I4C6M5_DESTA</name>
<dbReference type="AlphaFoldDB" id="I4C6M5"/>
<dbReference type="GO" id="GO:0005839">
    <property type="term" value="C:proteasome core complex"/>
    <property type="evidence" value="ECO:0007669"/>
    <property type="project" value="InterPro"/>
</dbReference>
<dbReference type="Gene3D" id="3.60.20.10">
    <property type="entry name" value="Glutamine Phosphoribosylpyrophosphate, subunit 1, domain 1"/>
    <property type="match status" value="1"/>
</dbReference>
<dbReference type="OrthoDB" id="9804884at2"/>
<dbReference type="EC" id="3.4.25.2" evidence="10"/>
<reference evidence="12" key="1">
    <citation type="submission" date="2012-06" db="EMBL/GenBank/DDBJ databases">
        <title>Complete sequence of chromosome of Desulfomonile tiedjei DSM 6799.</title>
        <authorList>
            <person name="Lucas S."/>
            <person name="Copeland A."/>
            <person name="Lapidus A."/>
            <person name="Glavina del Rio T."/>
            <person name="Dalin E."/>
            <person name="Tice H."/>
            <person name="Bruce D."/>
            <person name="Goodwin L."/>
            <person name="Pitluck S."/>
            <person name="Peters L."/>
            <person name="Ovchinnikova G."/>
            <person name="Zeytun A."/>
            <person name="Lu M."/>
            <person name="Kyrpides N."/>
            <person name="Mavromatis K."/>
            <person name="Ivanova N."/>
            <person name="Brettin T."/>
            <person name="Detter J.C."/>
            <person name="Han C."/>
            <person name="Larimer F."/>
            <person name="Land M."/>
            <person name="Hauser L."/>
            <person name="Markowitz V."/>
            <person name="Cheng J.-F."/>
            <person name="Hugenholtz P."/>
            <person name="Woyke T."/>
            <person name="Wu D."/>
            <person name="Spring S."/>
            <person name="Schroeder M."/>
            <person name="Brambilla E."/>
            <person name="Klenk H.-P."/>
            <person name="Eisen J.A."/>
        </authorList>
    </citation>
    <scope>NUCLEOTIDE SEQUENCE [LARGE SCALE GENOMIC DNA]</scope>
    <source>
        <strain evidence="12">ATCC 49306 / DSM 6799 / DCB-1</strain>
    </source>
</reference>
<comment type="function">
    <text evidence="10">Protease subunit of a proteasome-like degradation complex believed to be a general protein degrading machinery.</text>
</comment>
<keyword evidence="9 10" id="KW-0915">Sodium</keyword>
<evidence type="ECO:0000256" key="2">
    <source>
        <dbReference type="ARBA" id="ARBA00006053"/>
    </source>
</evidence>
<comment type="similarity">
    <text evidence="2 10">Belongs to the peptidase T1B family. HslV subfamily.</text>
</comment>
<evidence type="ECO:0000256" key="10">
    <source>
        <dbReference type="HAMAP-Rule" id="MF_00248"/>
    </source>
</evidence>
<keyword evidence="12" id="KW-1185">Reference proteome</keyword>
<evidence type="ECO:0000256" key="6">
    <source>
        <dbReference type="ARBA" id="ARBA00022698"/>
    </source>
</evidence>
<dbReference type="KEGG" id="dti:Desti_2536"/>